<feature type="chain" id="PRO_5024971228" evidence="1">
    <location>
        <begin position="22"/>
        <end position="52"/>
    </location>
</feature>
<sequence>MLAYCVAATASLSPVACTRLASTAAVDAIAVYAPPTALVVAWYDGPATAVET</sequence>
<evidence type="ECO:0000313" key="2">
    <source>
        <dbReference type="EMBL" id="CAA0132208.1"/>
    </source>
</evidence>
<reference evidence="2 3" key="1">
    <citation type="submission" date="2019-11" db="EMBL/GenBank/DDBJ databases">
        <authorList>
            <person name="Holert J."/>
        </authorList>
    </citation>
    <scope>NUCLEOTIDE SEQUENCE [LARGE SCALE GENOMIC DNA]</scope>
    <source>
        <strain evidence="2">BC8_1</strain>
    </source>
</reference>
<evidence type="ECO:0000256" key="1">
    <source>
        <dbReference type="SAM" id="SignalP"/>
    </source>
</evidence>
<accession>A0A5S9R9E7</accession>
<feature type="signal peptide" evidence="1">
    <location>
        <begin position="1"/>
        <end position="21"/>
    </location>
</feature>
<dbReference type="AlphaFoldDB" id="A0A5S9R9E7"/>
<dbReference type="Proteomes" id="UP000430146">
    <property type="component" value="Unassembled WGS sequence"/>
</dbReference>
<keyword evidence="3" id="KW-1185">Reference proteome</keyword>
<name>A0A5S9R9E7_MYCVN</name>
<keyword evidence="1" id="KW-0732">Signal</keyword>
<gene>
    <name evidence="2" type="ORF">AELLOGFF_01665</name>
</gene>
<dbReference type="EMBL" id="CACSIP010000045">
    <property type="protein sequence ID" value="CAA0132208.1"/>
    <property type="molecule type" value="Genomic_DNA"/>
</dbReference>
<organism evidence="2 3">
    <name type="scientific">Mycolicibacterium vanbaalenii</name>
    <name type="common">Mycobacterium vanbaalenii</name>
    <dbReference type="NCBI Taxonomy" id="110539"/>
    <lineage>
        <taxon>Bacteria</taxon>
        <taxon>Bacillati</taxon>
        <taxon>Actinomycetota</taxon>
        <taxon>Actinomycetes</taxon>
        <taxon>Mycobacteriales</taxon>
        <taxon>Mycobacteriaceae</taxon>
        <taxon>Mycolicibacterium</taxon>
    </lineage>
</organism>
<evidence type="ECO:0000313" key="3">
    <source>
        <dbReference type="Proteomes" id="UP000430146"/>
    </source>
</evidence>
<proteinExistence type="predicted"/>
<protein>
    <submittedName>
        <fullName evidence="2">Uncharacterized protein</fullName>
    </submittedName>
</protein>